<evidence type="ECO:0000256" key="1">
    <source>
        <dbReference type="SAM" id="Phobius"/>
    </source>
</evidence>
<reference evidence="2 3" key="1">
    <citation type="submission" date="2024-04" db="EMBL/GenBank/DDBJ databases">
        <title>Defined microbial consortia suppress multidrug-resistant proinflammatory Enterobacteriaceae via ecological control.</title>
        <authorList>
            <person name="Furuichi M."/>
            <person name="Kawaguchi T."/>
            <person name="Pust M."/>
            <person name="Yasuma K."/>
            <person name="Plichta D."/>
            <person name="Hasegawa N."/>
            <person name="Ohya T."/>
            <person name="Bhattarai S."/>
            <person name="Sasajima S."/>
            <person name="Aoto Y."/>
            <person name="Tuganbaev T."/>
            <person name="Yaginuma M."/>
            <person name="Ueda M."/>
            <person name="Okahashi N."/>
            <person name="Amafuji K."/>
            <person name="Kiridooshi Y."/>
            <person name="Sugita K."/>
            <person name="Strazar M."/>
            <person name="Skelly A."/>
            <person name="Suda W."/>
            <person name="Hattori M."/>
            <person name="Nakamoto N."/>
            <person name="Caballero S."/>
            <person name="Norman J."/>
            <person name="Olle B."/>
            <person name="Tanoue T."/>
            <person name="Arita M."/>
            <person name="Bucci V."/>
            <person name="Atarashi K."/>
            <person name="Xavier R."/>
            <person name="Honda K."/>
        </authorList>
    </citation>
    <scope>NUCLEOTIDE SEQUENCE [LARGE SCALE GENOMIC DNA]</scope>
    <source>
        <strain evidence="3">k34-0107-D12</strain>
    </source>
</reference>
<keyword evidence="1" id="KW-1133">Transmembrane helix</keyword>
<dbReference type="Proteomes" id="UP001600941">
    <property type="component" value="Unassembled WGS sequence"/>
</dbReference>
<accession>A0ABQ0BL13</accession>
<name>A0ABQ0BL13_9FIRM</name>
<sequence length="60" mass="7122">MCTFYADIAHYMSYNEYAVDPFQQERGAWMDYIINLIISVMAGIITYFIGKWLDRNKKDS</sequence>
<keyword evidence="3" id="KW-1185">Reference proteome</keyword>
<protein>
    <submittedName>
        <fullName evidence="2">Uncharacterized protein</fullName>
    </submittedName>
</protein>
<feature type="transmembrane region" description="Helical" evidence="1">
    <location>
        <begin position="32"/>
        <end position="50"/>
    </location>
</feature>
<keyword evidence="1" id="KW-0812">Transmembrane</keyword>
<comment type="caution">
    <text evidence="2">The sequence shown here is derived from an EMBL/GenBank/DDBJ whole genome shotgun (WGS) entry which is preliminary data.</text>
</comment>
<keyword evidence="1" id="KW-0472">Membrane</keyword>
<gene>
    <name evidence="2" type="ORF">K340107D12_00350</name>
</gene>
<evidence type="ECO:0000313" key="3">
    <source>
        <dbReference type="Proteomes" id="UP001600941"/>
    </source>
</evidence>
<dbReference type="EMBL" id="BAABZQ010000001">
    <property type="protein sequence ID" value="GAA6497219.1"/>
    <property type="molecule type" value="Genomic_DNA"/>
</dbReference>
<proteinExistence type="predicted"/>
<evidence type="ECO:0000313" key="2">
    <source>
        <dbReference type="EMBL" id="GAA6497219.1"/>
    </source>
</evidence>
<organism evidence="2 3">
    <name type="scientific">Blautia parvula</name>
    <dbReference type="NCBI Taxonomy" id="2877527"/>
    <lineage>
        <taxon>Bacteria</taxon>
        <taxon>Bacillati</taxon>
        <taxon>Bacillota</taxon>
        <taxon>Clostridia</taxon>
        <taxon>Lachnospirales</taxon>
        <taxon>Lachnospiraceae</taxon>
        <taxon>Blautia</taxon>
    </lineage>
</organism>